<evidence type="ECO:0000313" key="3">
    <source>
        <dbReference type="Proteomes" id="UP001302321"/>
    </source>
</evidence>
<feature type="compositionally biased region" description="Polar residues" evidence="1">
    <location>
        <begin position="140"/>
        <end position="151"/>
    </location>
</feature>
<feature type="compositionally biased region" description="Acidic residues" evidence="1">
    <location>
        <begin position="56"/>
        <end position="70"/>
    </location>
</feature>
<dbReference type="PANTHER" id="PTHR22684:SF0">
    <property type="entry name" value="RIBOSOME QUALITY CONTROL COMPLEX SUBUNIT TCF25"/>
    <property type="match status" value="1"/>
</dbReference>
<reference evidence="2" key="1">
    <citation type="journal article" date="2023" name="Mol. Phylogenet. Evol.">
        <title>Genome-scale phylogeny and comparative genomics of the fungal order Sordariales.</title>
        <authorList>
            <person name="Hensen N."/>
            <person name="Bonometti L."/>
            <person name="Westerberg I."/>
            <person name="Brannstrom I.O."/>
            <person name="Guillou S."/>
            <person name="Cros-Aarteil S."/>
            <person name="Calhoun S."/>
            <person name="Haridas S."/>
            <person name="Kuo A."/>
            <person name="Mondo S."/>
            <person name="Pangilinan J."/>
            <person name="Riley R."/>
            <person name="LaButti K."/>
            <person name="Andreopoulos B."/>
            <person name="Lipzen A."/>
            <person name="Chen C."/>
            <person name="Yan M."/>
            <person name="Daum C."/>
            <person name="Ng V."/>
            <person name="Clum A."/>
            <person name="Steindorff A."/>
            <person name="Ohm R.A."/>
            <person name="Martin F."/>
            <person name="Silar P."/>
            <person name="Natvig D.O."/>
            <person name="Lalanne C."/>
            <person name="Gautier V."/>
            <person name="Ament-Velasquez S.L."/>
            <person name="Kruys A."/>
            <person name="Hutchinson M.I."/>
            <person name="Powell A.J."/>
            <person name="Barry K."/>
            <person name="Miller A.N."/>
            <person name="Grigoriev I.V."/>
            <person name="Debuchy R."/>
            <person name="Gladieux P."/>
            <person name="Hiltunen Thoren M."/>
            <person name="Johannesson H."/>
        </authorList>
    </citation>
    <scope>NUCLEOTIDE SEQUENCE</scope>
    <source>
        <strain evidence="2">CBS 892.96</strain>
    </source>
</reference>
<comment type="caution">
    <text evidence="2">The sequence shown here is derived from an EMBL/GenBank/DDBJ whole genome shotgun (WGS) entry which is preliminary data.</text>
</comment>
<dbReference type="GO" id="GO:1990112">
    <property type="term" value="C:RQC complex"/>
    <property type="evidence" value="ECO:0007669"/>
    <property type="project" value="TreeGrafter"/>
</dbReference>
<protein>
    <submittedName>
        <fullName evidence="2">Transcriptional repressor TCF25-domain-containing protein</fullName>
    </submittedName>
</protein>
<organism evidence="2 3">
    <name type="scientific">Triangularia setosa</name>
    <dbReference type="NCBI Taxonomy" id="2587417"/>
    <lineage>
        <taxon>Eukaryota</taxon>
        <taxon>Fungi</taxon>
        <taxon>Dikarya</taxon>
        <taxon>Ascomycota</taxon>
        <taxon>Pezizomycotina</taxon>
        <taxon>Sordariomycetes</taxon>
        <taxon>Sordariomycetidae</taxon>
        <taxon>Sordariales</taxon>
        <taxon>Podosporaceae</taxon>
        <taxon>Triangularia</taxon>
    </lineage>
</organism>
<evidence type="ECO:0000313" key="2">
    <source>
        <dbReference type="EMBL" id="KAK4179458.1"/>
    </source>
</evidence>
<reference evidence="2" key="2">
    <citation type="submission" date="2023-05" db="EMBL/GenBank/DDBJ databases">
        <authorList>
            <consortium name="Lawrence Berkeley National Laboratory"/>
            <person name="Steindorff A."/>
            <person name="Hensen N."/>
            <person name="Bonometti L."/>
            <person name="Westerberg I."/>
            <person name="Brannstrom I.O."/>
            <person name="Guillou S."/>
            <person name="Cros-Aarteil S."/>
            <person name="Calhoun S."/>
            <person name="Haridas S."/>
            <person name="Kuo A."/>
            <person name="Mondo S."/>
            <person name="Pangilinan J."/>
            <person name="Riley R."/>
            <person name="Labutti K."/>
            <person name="Andreopoulos B."/>
            <person name="Lipzen A."/>
            <person name="Chen C."/>
            <person name="Yanf M."/>
            <person name="Daum C."/>
            <person name="Ng V."/>
            <person name="Clum A."/>
            <person name="Ohm R."/>
            <person name="Martin F."/>
            <person name="Silar P."/>
            <person name="Natvig D."/>
            <person name="Lalanne C."/>
            <person name="Gautier V."/>
            <person name="Ament-Velasquez S.L."/>
            <person name="Kruys A."/>
            <person name="Hutchinson M.I."/>
            <person name="Powell A.J."/>
            <person name="Barry K."/>
            <person name="Miller A.N."/>
            <person name="Grigoriev I.V."/>
            <person name="Debuchy R."/>
            <person name="Gladieux P."/>
            <person name="Thoren M.H."/>
            <person name="Johannesson H."/>
        </authorList>
    </citation>
    <scope>NUCLEOTIDE SEQUENCE</scope>
    <source>
        <strain evidence="2">CBS 892.96</strain>
    </source>
</reference>
<feature type="compositionally biased region" description="Acidic residues" evidence="1">
    <location>
        <begin position="710"/>
        <end position="728"/>
    </location>
</feature>
<feature type="region of interest" description="Disordered" evidence="1">
    <location>
        <begin position="750"/>
        <end position="813"/>
    </location>
</feature>
<keyword evidence="3" id="KW-1185">Reference proteome</keyword>
<proteinExistence type="predicted"/>
<dbReference type="EMBL" id="MU866116">
    <property type="protein sequence ID" value="KAK4179458.1"/>
    <property type="molecule type" value="Genomic_DNA"/>
</dbReference>
<dbReference type="GO" id="GO:0072344">
    <property type="term" value="P:rescue of stalled ribosome"/>
    <property type="evidence" value="ECO:0007669"/>
    <property type="project" value="TreeGrafter"/>
</dbReference>
<feature type="compositionally biased region" description="Acidic residues" evidence="1">
    <location>
        <begin position="681"/>
        <end position="695"/>
    </location>
</feature>
<dbReference type="InterPro" id="IPR006994">
    <property type="entry name" value="TCF25/Rqc1"/>
</dbReference>
<dbReference type="AlphaFoldDB" id="A0AAN6WD71"/>
<dbReference type="GO" id="GO:1990116">
    <property type="term" value="P:ribosome-associated ubiquitin-dependent protein catabolic process"/>
    <property type="evidence" value="ECO:0007669"/>
    <property type="project" value="TreeGrafter"/>
</dbReference>
<feature type="compositionally biased region" description="Basic and acidic residues" evidence="1">
    <location>
        <begin position="71"/>
        <end position="81"/>
    </location>
</feature>
<feature type="compositionally biased region" description="Acidic residues" evidence="1">
    <location>
        <begin position="759"/>
        <end position="795"/>
    </location>
</feature>
<dbReference type="Pfam" id="PF04910">
    <property type="entry name" value="Tcf25"/>
    <property type="match status" value="1"/>
</dbReference>
<evidence type="ECO:0000256" key="1">
    <source>
        <dbReference type="SAM" id="MobiDB-lite"/>
    </source>
</evidence>
<feature type="compositionally biased region" description="Basic residues" evidence="1">
    <location>
        <begin position="91"/>
        <end position="102"/>
    </location>
</feature>
<dbReference type="PANTHER" id="PTHR22684">
    <property type="entry name" value="NULP1-RELATED"/>
    <property type="match status" value="1"/>
</dbReference>
<sequence length="813" mass="91313">MASRQLRKLRKQQELLSSQNEAPETKEESSEEEEVVAKPRANMFSFATLGDMGVDNGDDEEEEEEEEEDKSEPPKPVEKEVASLQAEPAKKKSKKKKKKKGKQPSETPAAEPAKEKEDEIEKALKELNIKSKKQRAGGSSAANSSKQNPDDQLNDLLKIDYRHLKAANEMRRLFGKAMDLAQVEERQETRQRTLPENLDLETYLSATAADPRRHGPAKAGMFETLLRTNPFIEGKKSWPRGAAQGLTMKRISEGTPEVVEFTFAHDKAYGDLEGSFFQLVQMGDPMQIIHFLHRNPYHVSSLIQGSKVARQDQNSALAADLVERALFTFGRVTLSDFRRKLEQGKARINFARPENRQFYLAGYNLIQKLMLKGTYRTALEWAKLFLSLNHDDPYALINWVPVLALRSREAEWFIKFCDAVSSKSPNSVQYPVHSLPLAYLQLDDYDTAHDILVKNIETLPWLYCALFSALSLDTPQSIWANTARNDDDKLYTGLYLHISKDLWNNPNAISLLKSAGEKAKKMLPIDVHRCPQSPKPSLPVARWIYLDNTPSLMTLVPRGMLHNASPNFEFDPLPPAEEDNIFSSEIQKLPWKPDSVAGRGLFSAQIDPRREAGMRAAAERLLAEMPQEELDAMLEADDEGGGGIMGFFNALMGRARPRAGGAVDAAGQEQRNRGPFQATVEDGEDDADDDNDFGEFGDNWDGQTRHDAYFEDEDEDEEAEWTDPEDFDGGPSIAEVMEYMRMRVGYAPVQMPGAWRSDDSDDDDDDEEGSSGEMPDLEDPEAEDDDEMLALEGPEEVDRTQGQGQSGTQPPQS</sequence>
<dbReference type="Proteomes" id="UP001302321">
    <property type="component" value="Unassembled WGS sequence"/>
</dbReference>
<accession>A0AAN6WD71</accession>
<feature type="region of interest" description="Disordered" evidence="1">
    <location>
        <begin position="659"/>
        <end position="730"/>
    </location>
</feature>
<gene>
    <name evidence="2" type="ORF">QBC36DRAFT_385123</name>
</gene>
<feature type="compositionally biased region" description="Low complexity" evidence="1">
    <location>
        <begin position="800"/>
        <end position="813"/>
    </location>
</feature>
<feature type="compositionally biased region" description="Basic residues" evidence="1">
    <location>
        <begin position="1"/>
        <end position="10"/>
    </location>
</feature>
<name>A0AAN6WD71_9PEZI</name>
<feature type="region of interest" description="Disordered" evidence="1">
    <location>
        <begin position="1"/>
        <end position="152"/>
    </location>
</feature>
<feature type="compositionally biased region" description="Basic and acidic residues" evidence="1">
    <location>
        <begin position="112"/>
        <end position="129"/>
    </location>
</feature>